<feature type="region of interest" description="Disordered" evidence="1">
    <location>
        <begin position="330"/>
        <end position="349"/>
    </location>
</feature>
<comment type="caution">
    <text evidence="2">The sequence shown here is derived from an EMBL/GenBank/DDBJ whole genome shotgun (WGS) entry which is preliminary data.</text>
</comment>
<feature type="region of interest" description="Disordered" evidence="1">
    <location>
        <begin position="1"/>
        <end position="33"/>
    </location>
</feature>
<evidence type="ECO:0000256" key="1">
    <source>
        <dbReference type="SAM" id="MobiDB-lite"/>
    </source>
</evidence>
<evidence type="ECO:0008006" key="4">
    <source>
        <dbReference type="Google" id="ProtNLM"/>
    </source>
</evidence>
<dbReference type="Proteomes" id="UP000193986">
    <property type="component" value="Unassembled WGS sequence"/>
</dbReference>
<organism evidence="2 3">
    <name type="scientific">Naematelia encephala</name>
    <dbReference type="NCBI Taxonomy" id="71784"/>
    <lineage>
        <taxon>Eukaryota</taxon>
        <taxon>Fungi</taxon>
        <taxon>Dikarya</taxon>
        <taxon>Basidiomycota</taxon>
        <taxon>Agaricomycotina</taxon>
        <taxon>Tremellomycetes</taxon>
        <taxon>Tremellales</taxon>
        <taxon>Naemateliaceae</taxon>
        <taxon>Naematelia</taxon>
    </lineage>
</organism>
<proteinExistence type="predicted"/>
<dbReference type="AlphaFoldDB" id="A0A1Y2BGV1"/>
<protein>
    <recommendedName>
        <fullName evidence="4">F-box domain-containing protein</fullName>
    </recommendedName>
</protein>
<reference evidence="2 3" key="1">
    <citation type="submission" date="2016-07" db="EMBL/GenBank/DDBJ databases">
        <title>Pervasive Adenine N6-methylation of Active Genes in Fungi.</title>
        <authorList>
            <consortium name="DOE Joint Genome Institute"/>
            <person name="Mondo S.J."/>
            <person name="Dannebaum R.O."/>
            <person name="Kuo R.C."/>
            <person name="Labutti K."/>
            <person name="Haridas S."/>
            <person name="Kuo A."/>
            <person name="Salamov A."/>
            <person name="Ahrendt S.R."/>
            <person name="Lipzen A."/>
            <person name="Sullivan W."/>
            <person name="Andreopoulos W.B."/>
            <person name="Clum A."/>
            <person name="Lindquist E."/>
            <person name="Daum C."/>
            <person name="Ramamoorthy G.K."/>
            <person name="Gryganskyi A."/>
            <person name="Culley D."/>
            <person name="Magnuson J.K."/>
            <person name="James T.Y."/>
            <person name="O'Malley M.A."/>
            <person name="Stajich J.E."/>
            <person name="Spatafora J.W."/>
            <person name="Visel A."/>
            <person name="Grigoriev I.V."/>
        </authorList>
    </citation>
    <scope>NUCLEOTIDE SEQUENCE [LARGE SCALE GENOMIC DNA]</scope>
    <source>
        <strain evidence="2 3">68-887.2</strain>
    </source>
</reference>
<evidence type="ECO:0000313" key="2">
    <source>
        <dbReference type="EMBL" id="ORY34014.1"/>
    </source>
</evidence>
<sequence length="389" mass="42560">MSSHGPLASFEEGSSPPESTIGQKTPNGQTRVSRGLTDLPVELLLAITARSNHSEVLALSSTSRFNRSLFESGLFAKVTVPPTYHNGGATALASSLPAVQLASNLQLNTFDDCKYIDIAMSACKTLTITAPLAGTASIFRKGESNYRSEVVDFANQLRSCKLFTITDEGLWGDQCHRTGSLLTLMPWVSSVSLTIKSSKPNLSRDCLHPIGGLLYTMKSSRDGGKLLQLDFSWDVQHTASYFYSLFEHARSTWTIGDHRRCHPTFYNVPETFAPRTVQGVAAGEEVTESRTAGGGSRRAPYGTKKSSKPTHTAHHNVTCFTFNFGPRPNDSDLIQSQQGSGSADQDPDEISLQLDEAVSDQMAFLEMWKEHPKQSSLDIEMMFSSHRAL</sequence>
<dbReference type="InParanoid" id="A0A1Y2BGV1"/>
<dbReference type="EMBL" id="MCFC01000004">
    <property type="protein sequence ID" value="ORY34014.1"/>
    <property type="molecule type" value="Genomic_DNA"/>
</dbReference>
<feature type="compositionally biased region" description="Polar residues" evidence="1">
    <location>
        <begin position="16"/>
        <end position="32"/>
    </location>
</feature>
<evidence type="ECO:0000313" key="3">
    <source>
        <dbReference type="Proteomes" id="UP000193986"/>
    </source>
</evidence>
<feature type="region of interest" description="Disordered" evidence="1">
    <location>
        <begin position="283"/>
        <end position="312"/>
    </location>
</feature>
<accession>A0A1Y2BGV1</accession>
<gene>
    <name evidence="2" type="ORF">BCR39DRAFT_518127</name>
</gene>
<name>A0A1Y2BGV1_9TREE</name>
<keyword evidence="3" id="KW-1185">Reference proteome</keyword>